<reference evidence="1 2" key="1">
    <citation type="submission" date="2018-03" db="EMBL/GenBank/DDBJ databases">
        <title>Genomic Encyclopedia of Archaeal and Bacterial Type Strains, Phase II (KMG-II): from individual species to whole genera.</title>
        <authorList>
            <person name="Goeker M."/>
        </authorList>
    </citation>
    <scope>NUCLEOTIDE SEQUENCE [LARGE SCALE GENOMIC DNA]</scope>
    <source>
        <strain evidence="1 2">RHA1</strain>
    </source>
</reference>
<keyword evidence="2" id="KW-1185">Reference proteome</keyword>
<evidence type="ECO:0000313" key="1">
    <source>
        <dbReference type="EMBL" id="PRZ15532.1"/>
    </source>
</evidence>
<evidence type="ECO:0000313" key="2">
    <source>
        <dbReference type="Proteomes" id="UP000238836"/>
    </source>
</evidence>
<organism evidence="1 2">
    <name type="scientific">Laceyella sediminis</name>
    <dbReference type="NCBI Taxonomy" id="573074"/>
    <lineage>
        <taxon>Bacteria</taxon>
        <taxon>Bacillati</taxon>
        <taxon>Bacillota</taxon>
        <taxon>Bacilli</taxon>
        <taxon>Bacillales</taxon>
        <taxon>Thermoactinomycetaceae</taxon>
        <taxon>Laceyella</taxon>
    </lineage>
</organism>
<gene>
    <name evidence="1" type="ORF">CLV36_104257</name>
</gene>
<protein>
    <submittedName>
        <fullName evidence="1">Uncharacterized protein</fullName>
    </submittedName>
</protein>
<sequence>MSRRRSAKCRAIRNLRRAIRELNRSIDAIRDERFETAENRIADALVFQGRALRQINRAERFDYC</sequence>
<dbReference type="Proteomes" id="UP000238836">
    <property type="component" value="Unassembled WGS sequence"/>
</dbReference>
<comment type="caution">
    <text evidence="1">The sequence shown here is derived from an EMBL/GenBank/DDBJ whole genome shotgun (WGS) entry which is preliminary data.</text>
</comment>
<name>A0ABX5EQH8_9BACL</name>
<proteinExistence type="predicted"/>
<accession>A0ABX5EQH8</accession>
<dbReference type="EMBL" id="PVTZ01000004">
    <property type="protein sequence ID" value="PRZ15532.1"/>
    <property type="molecule type" value="Genomic_DNA"/>
</dbReference>